<sequence length="131" mass="15683">LVKWRNGHFRFCTEVNVFFFFIFVCPVRRGWRLNTVNLSVPLNKKTYQFWFKWSKLPIVCSNVFQSHFSPRQPQRAVPWWEQRSSVVNCCSLADMENMAFQVFKQYLAAEGCLQRSRLVSKYCAYKNKSCF</sequence>
<reference evidence="1" key="1">
    <citation type="journal article" date="2022" name="bioRxiv">
        <title>Sequencing and chromosome-scale assembly of the giantPleurodeles waltlgenome.</title>
        <authorList>
            <person name="Brown T."/>
            <person name="Elewa A."/>
            <person name="Iarovenko S."/>
            <person name="Subramanian E."/>
            <person name="Araus A.J."/>
            <person name="Petzold A."/>
            <person name="Susuki M."/>
            <person name="Suzuki K.-i.T."/>
            <person name="Hayashi T."/>
            <person name="Toyoda A."/>
            <person name="Oliveira C."/>
            <person name="Osipova E."/>
            <person name="Leigh N.D."/>
            <person name="Simon A."/>
            <person name="Yun M.H."/>
        </authorList>
    </citation>
    <scope>NUCLEOTIDE SEQUENCE</scope>
    <source>
        <strain evidence="1">20211129_DDA</strain>
        <tissue evidence="1">Liver</tissue>
    </source>
</reference>
<gene>
    <name evidence="1" type="ORF">NDU88_008215</name>
</gene>
<evidence type="ECO:0000313" key="2">
    <source>
        <dbReference type="Proteomes" id="UP001066276"/>
    </source>
</evidence>
<dbReference type="EMBL" id="JANPWB010000013">
    <property type="protein sequence ID" value="KAJ1110869.1"/>
    <property type="molecule type" value="Genomic_DNA"/>
</dbReference>
<dbReference type="AlphaFoldDB" id="A0AAV7N861"/>
<evidence type="ECO:0000313" key="1">
    <source>
        <dbReference type="EMBL" id="KAJ1110869.1"/>
    </source>
</evidence>
<proteinExistence type="predicted"/>
<keyword evidence="2" id="KW-1185">Reference proteome</keyword>
<protein>
    <submittedName>
        <fullName evidence="1">Uncharacterized protein</fullName>
    </submittedName>
</protein>
<comment type="caution">
    <text evidence="1">The sequence shown here is derived from an EMBL/GenBank/DDBJ whole genome shotgun (WGS) entry which is preliminary data.</text>
</comment>
<dbReference type="Proteomes" id="UP001066276">
    <property type="component" value="Chromosome 9"/>
</dbReference>
<feature type="non-terminal residue" evidence="1">
    <location>
        <position position="1"/>
    </location>
</feature>
<accession>A0AAV7N861</accession>
<organism evidence="1 2">
    <name type="scientific">Pleurodeles waltl</name>
    <name type="common">Iberian ribbed newt</name>
    <dbReference type="NCBI Taxonomy" id="8319"/>
    <lineage>
        <taxon>Eukaryota</taxon>
        <taxon>Metazoa</taxon>
        <taxon>Chordata</taxon>
        <taxon>Craniata</taxon>
        <taxon>Vertebrata</taxon>
        <taxon>Euteleostomi</taxon>
        <taxon>Amphibia</taxon>
        <taxon>Batrachia</taxon>
        <taxon>Caudata</taxon>
        <taxon>Salamandroidea</taxon>
        <taxon>Salamandridae</taxon>
        <taxon>Pleurodelinae</taxon>
        <taxon>Pleurodeles</taxon>
    </lineage>
</organism>
<name>A0AAV7N861_PLEWA</name>
<feature type="non-terminal residue" evidence="1">
    <location>
        <position position="131"/>
    </location>
</feature>